<accession>A0A3N4IU15</accession>
<feature type="domain" description="DUF7881" evidence="2">
    <location>
        <begin position="7"/>
        <end position="66"/>
    </location>
</feature>
<dbReference type="InterPro" id="IPR057203">
    <property type="entry name" value="DUF7881"/>
</dbReference>
<gene>
    <name evidence="3" type="ORF">L873DRAFT_1831920</name>
</gene>
<protein>
    <submittedName>
        <fullName evidence="3">Uncharacterized protein</fullName>
    </submittedName>
</protein>
<dbReference type="Pfam" id="PF13391">
    <property type="entry name" value="HNH_2"/>
    <property type="match status" value="1"/>
</dbReference>
<dbReference type="Proteomes" id="UP000276215">
    <property type="component" value="Unassembled WGS sequence"/>
</dbReference>
<dbReference type="OrthoDB" id="2142759at2759"/>
<reference evidence="3 4" key="1">
    <citation type="journal article" date="2018" name="Nat. Ecol. Evol.">
        <title>Pezizomycetes genomes reveal the molecular basis of ectomycorrhizal truffle lifestyle.</title>
        <authorList>
            <person name="Murat C."/>
            <person name="Payen T."/>
            <person name="Noel B."/>
            <person name="Kuo A."/>
            <person name="Morin E."/>
            <person name="Chen J."/>
            <person name="Kohler A."/>
            <person name="Krizsan K."/>
            <person name="Balestrini R."/>
            <person name="Da Silva C."/>
            <person name="Montanini B."/>
            <person name="Hainaut M."/>
            <person name="Levati E."/>
            <person name="Barry K.W."/>
            <person name="Belfiori B."/>
            <person name="Cichocki N."/>
            <person name="Clum A."/>
            <person name="Dockter R.B."/>
            <person name="Fauchery L."/>
            <person name="Guy J."/>
            <person name="Iotti M."/>
            <person name="Le Tacon F."/>
            <person name="Lindquist E.A."/>
            <person name="Lipzen A."/>
            <person name="Malagnac F."/>
            <person name="Mello A."/>
            <person name="Molinier V."/>
            <person name="Miyauchi S."/>
            <person name="Poulain J."/>
            <person name="Riccioni C."/>
            <person name="Rubini A."/>
            <person name="Sitrit Y."/>
            <person name="Splivallo R."/>
            <person name="Traeger S."/>
            <person name="Wang M."/>
            <person name="Zifcakova L."/>
            <person name="Wipf D."/>
            <person name="Zambonelli A."/>
            <person name="Paolocci F."/>
            <person name="Nowrousian M."/>
            <person name="Ottonello S."/>
            <person name="Baldrian P."/>
            <person name="Spatafora J.W."/>
            <person name="Henrissat B."/>
            <person name="Nagy L.G."/>
            <person name="Aury J.M."/>
            <person name="Wincker P."/>
            <person name="Grigoriev I.V."/>
            <person name="Bonfante P."/>
            <person name="Martin F.M."/>
        </authorList>
    </citation>
    <scope>NUCLEOTIDE SEQUENCE [LARGE SCALE GENOMIC DNA]</scope>
    <source>
        <strain evidence="3 4">120613-1</strain>
    </source>
</reference>
<dbReference type="EMBL" id="ML120562">
    <property type="protein sequence ID" value="RPA89673.1"/>
    <property type="molecule type" value="Genomic_DNA"/>
</dbReference>
<dbReference type="InterPro" id="IPR003615">
    <property type="entry name" value="HNH_nuc"/>
</dbReference>
<evidence type="ECO:0000259" key="2">
    <source>
        <dbReference type="Pfam" id="PF25324"/>
    </source>
</evidence>
<keyword evidence="4" id="KW-1185">Reference proteome</keyword>
<organism evidence="3 4">
    <name type="scientific">Choiromyces venosus 120613-1</name>
    <dbReference type="NCBI Taxonomy" id="1336337"/>
    <lineage>
        <taxon>Eukaryota</taxon>
        <taxon>Fungi</taxon>
        <taxon>Dikarya</taxon>
        <taxon>Ascomycota</taxon>
        <taxon>Pezizomycotina</taxon>
        <taxon>Pezizomycetes</taxon>
        <taxon>Pezizales</taxon>
        <taxon>Tuberaceae</taxon>
        <taxon>Choiromyces</taxon>
    </lineage>
</organism>
<sequence>MSNCALGRNVHIYDAKDHDTVLGGLVLTNGMTNRNFYAMAYLLRDESGATVQRGDHPLKQRKYFVLWLVHTISVTTGTHVEDLIDAVRERDRWCVITGNCRGYWDYRHYGSWITIPPENGGSINSTREGILLRANIHILFDSYDVSINSDDNYKIVCIRPDGNNIAGAHLDNQFHEHPSRPVDQLLRWHFSQAVLAHVRRKGESALEDHFPPGSDMIGEIMNGLKVG</sequence>
<evidence type="ECO:0000259" key="1">
    <source>
        <dbReference type="Pfam" id="PF13391"/>
    </source>
</evidence>
<feature type="domain" description="HNH nuclease" evidence="1">
    <location>
        <begin position="115"/>
        <end position="148"/>
    </location>
</feature>
<dbReference type="STRING" id="1336337.A0A3N4IU15"/>
<name>A0A3N4IU15_9PEZI</name>
<evidence type="ECO:0000313" key="4">
    <source>
        <dbReference type="Proteomes" id="UP000276215"/>
    </source>
</evidence>
<proteinExistence type="predicted"/>
<evidence type="ECO:0000313" key="3">
    <source>
        <dbReference type="EMBL" id="RPA89673.1"/>
    </source>
</evidence>
<dbReference type="Pfam" id="PF25324">
    <property type="entry name" value="DUF7881"/>
    <property type="match status" value="1"/>
</dbReference>
<dbReference type="AlphaFoldDB" id="A0A3N4IU15"/>